<evidence type="ECO:0000256" key="3">
    <source>
        <dbReference type="ARBA" id="ARBA00023295"/>
    </source>
</evidence>
<dbReference type="InterPro" id="IPR013783">
    <property type="entry name" value="Ig-like_fold"/>
</dbReference>
<evidence type="ECO:0000256" key="6">
    <source>
        <dbReference type="SAM" id="MobiDB-lite"/>
    </source>
</evidence>
<comment type="caution">
    <text evidence="8">The sequence shown here is derived from an EMBL/GenBank/DDBJ whole genome shotgun (WGS) entry which is preliminary data.</text>
</comment>
<dbReference type="PRINTS" id="PR00745">
    <property type="entry name" value="GLHYDRLASE39"/>
</dbReference>
<feature type="active site" description="Proton donor" evidence="5">
    <location>
        <position position="301"/>
    </location>
</feature>
<dbReference type="Proteomes" id="UP000655287">
    <property type="component" value="Unassembled WGS sequence"/>
</dbReference>
<gene>
    <name evidence="8" type="primary">xynB2</name>
    <name evidence="8" type="ORF">Sru01_52720</name>
</gene>
<dbReference type="InterPro" id="IPR017853">
    <property type="entry name" value="GH"/>
</dbReference>
<dbReference type="Gene3D" id="2.60.40.10">
    <property type="entry name" value="Immunoglobulins"/>
    <property type="match status" value="1"/>
</dbReference>
<dbReference type="PANTHER" id="PTHR12631:SF10">
    <property type="entry name" value="BETA-XYLOSIDASE-LIKE PROTEIN-RELATED"/>
    <property type="match status" value="1"/>
</dbReference>
<dbReference type="GO" id="GO:0004553">
    <property type="term" value="F:hydrolase activity, hydrolyzing O-glycosyl compounds"/>
    <property type="evidence" value="ECO:0007669"/>
    <property type="project" value="InterPro"/>
</dbReference>
<keyword evidence="4" id="KW-0624">Polysaccharide degradation</keyword>
<evidence type="ECO:0000313" key="8">
    <source>
        <dbReference type="EMBL" id="GII80290.1"/>
    </source>
</evidence>
<dbReference type="SUPFAM" id="SSF51011">
    <property type="entry name" value="Glycosyl hydrolase domain"/>
    <property type="match status" value="1"/>
</dbReference>
<feature type="domain" description="Glycosyl hydrolases family 39 N-terminal catalytic" evidence="7">
    <location>
        <begin position="386"/>
        <end position="574"/>
    </location>
</feature>
<comment type="similarity">
    <text evidence="1">Belongs to the glycosyl hydrolase 39 family.</text>
</comment>
<feature type="region of interest" description="Disordered" evidence="6">
    <location>
        <begin position="21"/>
        <end position="40"/>
    </location>
</feature>
<dbReference type="CDD" id="cd00063">
    <property type="entry name" value="FN3"/>
    <property type="match status" value="1"/>
</dbReference>
<dbReference type="SUPFAM" id="SSF49265">
    <property type="entry name" value="Fibronectin type III"/>
    <property type="match status" value="1"/>
</dbReference>
<dbReference type="InterPro" id="IPR049166">
    <property type="entry name" value="GH39_cat"/>
</dbReference>
<dbReference type="InterPro" id="IPR000514">
    <property type="entry name" value="Glyco_hydro_39"/>
</dbReference>
<dbReference type="Gene3D" id="2.60.40.1500">
    <property type="entry name" value="Glycosyl hydrolase domain, family 39"/>
    <property type="match status" value="1"/>
</dbReference>
<dbReference type="InterPro" id="IPR036116">
    <property type="entry name" value="FN3_sf"/>
</dbReference>
<evidence type="ECO:0000259" key="7">
    <source>
        <dbReference type="Pfam" id="PF01229"/>
    </source>
</evidence>
<organism evidence="8 9">
    <name type="scientific">Sphaerisporangium rufum</name>
    <dbReference type="NCBI Taxonomy" id="1381558"/>
    <lineage>
        <taxon>Bacteria</taxon>
        <taxon>Bacillati</taxon>
        <taxon>Actinomycetota</taxon>
        <taxon>Actinomycetes</taxon>
        <taxon>Streptosporangiales</taxon>
        <taxon>Streptosporangiaceae</taxon>
        <taxon>Sphaerisporangium</taxon>
    </lineage>
</organism>
<reference evidence="8" key="1">
    <citation type="submission" date="2021-01" db="EMBL/GenBank/DDBJ databases">
        <title>Whole genome shotgun sequence of Sphaerisporangium rufum NBRC 109079.</title>
        <authorList>
            <person name="Komaki H."/>
            <person name="Tamura T."/>
        </authorList>
    </citation>
    <scope>NUCLEOTIDE SEQUENCE</scope>
    <source>
        <strain evidence="8">NBRC 109079</strain>
    </source>
</reference>
<keyword evidence="4" id="KW-0119">Carbohydrate metabolism</keyword>
<keyword evidence="9" id="KW-1185">Reference proteome</keyword>
<dbReference type="InterPro" id="IPR051923">
    <property type="entry name" value="Glycosyl_Hydrolase_39"/>
</dbReference>
<evidence type="ECO:0000256" key="1">
    <source>
        <dbReference type="ARBA" id="ARBA00008875"/>
    </source>
</evidence>
<accession>A0A919R8T1</accession>
<evidence type="ECO:0000256" key="2">
    <source>
        <dbReference type="ARBA" id="ARBA00022801"/>
    </source>
</evidence>
<sequence>MTQPAKSALSDWRERIYRGSGDAGAAGTVPAAPPAPSGLRAEAGAGQVTLTWEPVDGAIGYLVHRGTGPDGPFLTTKQPDVDVPAVPGTRYVDTTGSPGETAYYVVASLGTMETVGEFGPPVSGTPLAGGSRAVAVRVDAGRVTRPLPRPWRPMIGSEHLSHLLSADRTGGRPIGAELAQALRIMREELGVAAVRAHAILGDDLGVYREVDGEPVHDFTGVDRVYDTLTGLGLRPVVELGFMPRDLARDPEATVFEYRAIISPPKDYDRWGDLVRALVEHLAGRYGIEELVRHWSFEVWNEANLEVFWAGTPQEYFRLYDVTAAAVKSVHPDLRIGGPASAANGWVEELLAHAGRSGAAVDFVSTHTYGNAPLDWRPVLARHGRDGTPIWWTEWGPTPTHFHGIGDGPFGAAFLLHGMKSAAGRVAALSHWVASDHFEELGRPPRLFHGGFGLLTVGNLRKPRYFALALAERLGEHELAAETSGDVAGVEVWAARHDDGRIGALVWNGTLDQTRAAGAPLLDRRVALTVHGLPDGRYLVTHHRIEAGRSDVRSVWESMGGGDWPDEEQWERLAARNTLDELHRPVEVMAVGGTLTVAFDLPMPAVSAVELHPLPPDGTA</sequence>
<proteinExistence type="inferred from homology"/>
<keyword evidence="2" id="KW-0378">Hydrolase</keyword>
<dbReference type="EMBL" id="BOOU01000071">
    <property type="protein sequence ID" value="GII80290.1"/>
    <property type="molecule type" value="Genomic_DNA"/>
</dbReference>
<evidence type="ECO:0000313" key="9">
    <source>
        <dbReference type="Proteomes" id="UP000655287"/>
    </source>
</evidence>
<dbReference type="SUPFAM" id="SSF51445">
    <property type="entry name" value="(Trans)glycosidases"/>
    <property type="match status" value="1"/>
</dbReference>
<dbReference type="Gene3D" id="3.20.20.80">
    <property type="entry name" value="Glycosidases"/>
    <property type="match status" value="1"/>
</dbReference>
<dbReference type="RefSeq" id="WP_203990797.1">
    <property type="nucleotide sequence ID" value="NZ_BOOU01000071.1"/>
</dbReference>
<evidence type="ECO:0000256" key="4">
    <source>
        <dbReference type="ARBA" id="ARBA00023326"/>
    </source>
</evidence>
<dbReference type="GO" id="GO:0000272">
    <property type="term" value="P:polysaccharide catabolic process"/>
    <property type="evidence" value="ECO:0007669"/>
    <property type="project" value="UniProtKB-KW"/>
</dbReference>
<dbReference type="AlphaFoldDB" id="A0A919R8T1"/>
<name>A0A919R8T1_9ACTN</name>
<dbReference type="PANTHER" id="PTHR12631">
    <property type="entry name" value="ALPHA-L-IDURONIDASE"/>
    <property type="match status" value="1"/>
</dbReference>
<dbReference type="InterPro" id="IPR003961">
    <property type="entry name" value="FN3_dom"/>
</dbReference>
<evidence type="ECO:0000256" key="5">
    <source>
        <dbReference type="PIRSR" id="PIRSR600514-1"/>
    </source>
</evidence>
<feature type="domain" description="Glycosyl hydrolases family 39 N-terminal catalytic" evidence="7">
    <location>
        <begin position="135"/>
        <end position="369"/>
    </location>
</feature>
<protein>
    <submittedName>
        <fullName evidence="8">Beta-xylosidase</fullName>
    </submittedName>
</protein>
<keyword evidence="3" id="KW-0326">Glycosidase</keyword>
<dbReference type="Pfam" id="PF01229">
    <property type="entry name" value="Glyco_hydro_39"/>
    <property type="match status" value="2"/>
</dbReference>